<dbReference type="InterPro" id="IPR048809">
    <property type="entry name" value="GspA_C39-like"/>
</dbReference>
<dbReference type="Pfam" id="PF21327">
    <property type="entry name" value="GspA_C39-like"/>
    <property type="match status" value="1"/>
</dbReference>
<sequence length="456" mass="50757">MSPFQVITHYLCQQLAPGTAAVVSGRRGCGKTQIMKQVGASFDGAVLYIVALPDQDLLVIDSRGSCGFFAGEQISASQIWTWFLTRKSSADISWMLVIDNAHLLKSLTTIVDTFYQLAETGESSLSLLLVGQPFSLRKRRLRAMCPVWVDVPGGIVPSDEAGALQPALQHILARSSNPLRLFTVLCRSIQDMESSEEVRNVLFRLVPSRWKVCVLGIGYALLAGSFGWMMTTVLPLHLPVPWAEKKSVVMDLPLAKITDRPAGERSGMQGLISTWGYDVPLEMAWCDRIEIASLRCESATGQLTDMVNQGLPWMARLKVEDKDLWGVVMRVGEDTLDVLVNQQIWSVRRAWFERVWQGQYTVIRKTTPEGDDRVTAKSGSEQIVWLDNALSRALNVPTTQATNWKPMLTEKVKLFQNQQKIPADGAAGKMTLIRLFQALGESPRLQVGEDLKRKNP</sequence>
<dbReference type="Gene3D" id="3.90.70.10">
    <property type="entry name" value="Cysteine proteinases"/>
    <property type="match status" value="1"/>
</dbReference>
<protein>
    <submittedName>
        <fullName evidence="3">General secretion pathway protein A</fullName>
    </submittedName>
</protein>
<dbReference type="InterPro" id="IPR036366">
    <property type="entry name" value="PGBDSf"/>
</dbReference>
<dbReference type="EMBL" id="UAVL01000018">
    <property type="protein sequence ID" value="SQA64503.1"/>
    <property type="molecule type" value="Genomic_DNA"/>
</dbReference>
<dbReference type="SUPFAM" id="SSF47090">
    <property type="entry name" value="PGBD-like"/>
    <property type="match status" value="1"/>
</dbReference>
<evidence type="ECO:0000259" key="2">
    <source>
        <dbReference type="Pfam" id="PF21327"/>
    </source>
</evidence>
<accession>A0AB38FYV2</accession>
<dbReference type="AlphaFoldDB" id="A0AB38FYV2"/>
<dbReference type="SUPFAM" id="SSF52540">
    <property type="entry name" value="P-loop containing nucleoside triphosphate hydrolases"/>
    <property type="match status" value="1"/>
</dbReference>
<dbReference type="Gene3D" id="1.10.101.10">
    <property type="entry name" value="PGBD-like superfamily/PGBD"/>
    <property type="match status" value="1"/>
</dbReference>
<dbReference type="Proteomes" id="UP000251313">
    <property type="component" value="Unassembled WGS sequence"/>
</dbReference>
<organism evidence="3 4">
    <name type="scientific">Yokenella regensburgei</name>
    <dbReference type="NCBI Taxonomy" id="158877"/>
    <lineage>
        <taxon>Bacteria</taxon>
        <taxon>Pseudomonadati</taxon>
        <taxon>Pseudomonadota</taxon>
        <taxon>Gammaproteobacteria</taxon>
        <taxon>Enterobacterales</taxon>
        <taxon>Enterobacteriaceae</taxon>
        <taxon>Yokenella</taxon>
    </lineage>
</organism>
<name>A0AB38FYV2_9ENTR</name>
<feature type="domain" description="Peptidoglycan binding-like" evidence="1">
    <location>
        <begin position="380"/>
        <end position="434"/>
    </location>
</feature>
<dbReference type="InterPro" id="IPR002477">
    <property type="entry name" value="Peptidoglycan-bd-like"/>
</dbReference>
<reference evidence="3 4" key="1">
    <citation type="submission" date="2018-06" db="EMBL/GenBank/DDBJ databases">
        <authorList>
            <consortium name="Pathogen Informatics"/>
            <person name="Doyle S."/>
        </authorList>
    </citation>
    <scope>NUCLEOTIDE SEQUENCE [LARGE SCALE GENOMIC DNA]</scope>
    <source>
        <strain evidence="3 4">NCTC11967</strain>
    </source>
</reference>
<dbReference type="Gene3D" id="3.40.50.300">
    <property type="entry name" value="P-loop containing nucleotide triphosphate hydrolases"/>
    <property type="match status" value="1"/>
</dbReference>
<evidence type="ECO:0000313" key="3">
    <source>
        <dbReference type="EMBL" id="SQA64503.1"/>
    </source>
</evidence>
<comment type="caution">
    <text evidence="3">The sequence shown here is derived from an EMBL/GenBank/DDBJ whole genome shotgun (WGS) entry which is preliminary data.</text>
</comment>
<feature type="domain" description="General secretion pathway protein A peptidase C39-like" evidence="2">
    <location>
        <begin position="269"/>
        <end position="363"/>
    </location>
</feature>
<proteinExistence type="predicted"/>
<gene>
    <name evidence="3" type="primary">gspA</name>
    <name evidence="3" type="ORF">NCTC11967_03605</name>
</gene>
<dbReference type="InterPro" id="IPR036365">
    <property type="entry name" value="PGBD-like_sf"/>
</dbReference>
<dbReference type="InterPro" id="IPR027417">
    <property type="entry name" value="P-loop_NTPase"/>
</dbReference>
<evidence type="ECO:0000313" key="4">
    <source>
        <dbReference type="Proteomes" id="UP000251313"/>
    </source>
</evidence>
<evidence type="ECO:0000259" key="1">
    <source>
        <dbReference type="Pfam" id="PF01471"/>
    </source>
</evidence>
<dbReference type="Pfam" id="PF01471">
    <property type="entry name" value="PG_binding_1"/>
    <property type="match status" value="1"/>
</dbReference>